<keyword evidence="3" id="KW-1185">Reference proteome</keyword>
<dbReference type="Proteomes" id="UP000064893">
    <property type="component" value="Chromosome"/>
</dbReference>
<keyword evidence="2" id="KW-0328">Glycosyltransferase</keyword>
<dbReference type="RefSeq" id="WP_057953046.1">
    <property type="nucleotide sequence ID" value="NZ_CP013118.1"/>
</dbReference>
<dbReference type="PANTHER" id="PTHR22916:SF3">
    <property type="entry name" value="UDP-GLCNAC:BETAGAL BETA-1,3-N-ACETYLGLUCOSAMINYLTRANSFERASE-LIKE PROTEIN 1"/>
    <property type="match status" value="1"/>
</dbReference>
<dbReference type="AlphaFoldDB" id="A0A0S2HZW8"/>
<reference evidence="2 3" key="1">
    <citation type="submission" date="2015-11" db="EMBL/GenBank/DDBJ databases">
        <title>Description and complete genome sequence of a novel strain predominating in hypersaline microbial mats and representing a new family of the Bacteriodetes phylum.</title>
        <authorList>
            <person name="Spring S."/>
            <person name="Bunk B."/>
            <person name="Sproer C."/>
            <person name="Klenk H.-P."/>
        </authorList>
    </citation>
    <scope>NUCLEOTIDE SEQUENCE [LARGE SCALE GENOMIC DNA]</scope>
    <source>
        <strain evidence="2 3">L21-Spi-D4</strain>
    </source>
</reference>
<protein>
    <submittedName>
        <fullName evidence="2">Teichuronic acid biosynthesis glycosyltransferase TuaG</fullName>
        <ecNumber evidence="2">2.4.-.-</ecNumber>
    </submittedName>
</protein>
<dbReference type="SUPFAM" id="SSF53448">
    <property type="entry name" value="Nucleotide-diphospho-sugar transferases"/>
    <property type="match status" value="1"/>
</dbReference>
<dbReference type="GO" id="GO:0016758">
    <property type="term" value="F:hexosyltransferase activity"/>
    <property type="evidence" value="ECO:0007669"/>
    <property type="project" value="UniProtKB-ARBA"/>
</dbReference>
<evidence type="ECO:0000259" key="1">
    <source>
        <dbReference type="Pfam" id="PF00535"/>
    </source>
</evidence>
<dbReference type="InterPro" id="IPR029044">
    <property type="entry name" value="Nucleotide-diphossugar_trans"/>
</dbReference>
<dbReference type="OrthoDB" id="6307329at2"/>
<dbReference type="CDD" id="cd00761">
    <property type="entry name" value="Glyco_tranf_GTA_type"/>
    <property type="match status" value="1"/>
</dbReference>
<dbReference type="EC" id="2.4.-.-" evidence="2"/>
<dbReference type="KEGG" id="blq:L21SP5_01965"/>
<dbReference type="EMBL" id="CP013118">
    <property type="protein sequence ID" value="ALO15604.1"/>
    <property type="molecule type" value="Genomic_DNA"/>
</dbReference>
<name>A0A0S2HZW8_9BACT</name>
<dbReference type="PANTHER" id="PTHR22916">
    <property type="entry name" value="GLYCOSYLTRANSFERASE"/>
    <property type="match status" value="1"/>
</dbReference>
<evidence type="ECO:0000313" key="2">
    <source>
        <dbReference type="EMBL" id="ALO15604.1"/>
    </source>
</evidence>
<evidence type="ECO:0000313" key="3">
    <source>
        <dbReference type="Proteomes" id="UP000064893"/>
    </source>
</evidence>
<sequence length="314" mass="36691">MNNPFFSIILPTHNRQTRLKNAINSVLGQTFMNWELIIVNDASSDGTYEYLNSIENEKIQTVHNKKNLYKGGARNAGIAKAKGQYICFLDDDDFYLEHHLDAYYEAIESAGFPEAAWYSMPISYYSDTDTFQKRYLRKPLEDEDMVAYLFHHKNGVPTPRICTHSNIAKKQLFNPSIKIGQDTEMLLRIASKHRVFPIYEHTVVQVRHNDNSGALKHNTGKQRLQGYKYIFNNPMVAKHIPRKLKRYMVSYCYLRSADHFDYINEQNKTFIAAAKSLYYSPFDKNFKIKIVYIVYNVPFFGMLIRKLIGSLKQY</sequence>
<feature type="domain" description="Glycosyltransferase 2-like" evidence="1">
    <location>
        <begin position="7"/>
        <end position="111"/>
    </location>
</feature>
<dbReference type="InterPro" id="IPR001173">
    <property type="entry name" value="Glyco_trans_2-like"/>
</dbReference>
<dbReference type="Gene3D" id="3.90.550.10">
    <property type="entry name" value="Spore Coat Polysaccharide Biosynthesis Protein SpsA, Chain A"/>
    <property type="match status" value="1"/>
</dbReference>
<dbReference type="STRING" id="1307839.L21SP5_01965"/>
<keyword evidence="2" id="KW-0808">Transferase</keyword>
<proteinExistence type="predicted"/>
<organism evidence="2 3">
    <name type="scientific">Salinivirga cyanobacteriivorans</name>
    <dbReference type="NCBI Taxonomy" id="1307839"/>
    <lineage>
        <taxon>Bacteria</taxon>
        <taxon>Pseudomonadati</taxon>
        <taxon>Bacteroidota</taxon>
        <taxon>Bacteroidia</taxon>
        <taxon>Bacteroidales</taxon>
        <taxon>Salinivirgaceae</taxon>
        <taxon>Salinivirga</taxon>
    </lineage>
</organism>
<accession>A0A0S2HZW8</accession>
<dbReference type="Pfam" id="PF00535">
    <property type="entry name" value="Glycos_transf_2"/>
    <property type="match status" value="1"/>
</dbReference>
<gene>
    <name evidence="2" type="primary">tuaG</name>
    <name evidence="2" type="ORF">L21SP5_01965</name>
</gene>